<proteinExistence type="inferred from homology"/>
<evidence type="ECO:0000256" key="3">
    <source>
        <dbReference type="ARBA" id="ARBA00022475"/>
    </source>
</evidence>
<gene>
    <name evidence="11" type="ORF">Goarm_020940</name>
</gene>
<keyword evidence="8" id="KW-0472">Membrane</keyword>
<comment type="similarity">
    <text evidence="2">Belongs to the RLP family.</text>
</comment>
<evidence type="ECO:0000313" key="12">
    <source>
        <dbReference type="Proteomes" id="UP000593575"/>
    </source>
</evidence>
<protein>
    <submittedName>
        <fullName evidence="11">Uncharacterized protein</fullName>
    </submittedName>
</protein>
<evidence type="ECO:0000256" key="9">
    <source>
        <dbReference type="ARBA" id="ARBA00023170"/>
    </source>
</evidence>
<dbReference type="SUPFAM" id="SSF52058">
    <property type="entry name" value="L domain-like"/>
    <property type="match status" value="1"/>
</dbReference>
<evidence type="ECO:0000256" key="8">
    <source>
        <dbReference type="ARBA" id="ARBA00023136"/>
    </source>
</evidence>
<keyword evidence="3" id="KW-1003">Cell membrane</keyword>
<dbReference type="Pfam" id="PF00560">
    <property type="entry name" value="LRR_1"/>
    <property type="match status" value="2"/>
</dbReference>
<dbReference type="PANTHER" id="PTHR27004:SF435">
    <property type="entry name" value="LEUCINE-RICH REPEAT-CONTAINING N-TERMINAL PLANT-TYPE DOMAIN-CONTAINING PROTEIN"/>
    <property type="match status" value="1"/>
</dbReference>
<evidence type="ECO:0000256" key="5">
    <source>
        <dbReference type="ARBA" id="ARBA00022692"/>
    </source>
</evidence>
<dbReference type="GO" id="GO:0005886">
    <property type="term" value="C:plasma membrane"/>
    <property type="evidence" value="ECO:0007669"/>
    <property type="project" value="UniProtKB-SubCell"/>
</dbReference>
<keyword evidence="6" id="KW-0677">Repeat</keyword>
<dbReference type="PRINTS" id="PR00019">
    <property type="entry name" value="LEURICHRPT"/>
</dbReference>
<evidence type="ECO:0000256" key="2">
    <source>
        <dbReference type="ARBA" id="ARBA00009592"/>
    </source>
</evidence>
<dbReference type="PROSITE" id="PS51450">
    <property type="entry name" value="LRR"/>
    <property type="match status" value="1"/>
</dbReference>
<evidence type="ECO:0000256" key="1">
    <source>
        <dbReference type="ARBA" id="ARBA00004251"/>
    </source>
</evidence>
<accession>A0A7J9IQ78</accession>
<comment type="caution">
    <text evidence="11">The sequence shown here is derived from an EMBL/GenBank/DDBJ whole genome shotgun (WGS) entry which is preliminary data.</text>
</comment>
<dbReference type="Gene3D" id="3.80.10.10">
    <property type="entry name" value="Ribonuclease Inhibitor"/>
    <property type="match status" value="1"/>
</dbReference>
<reference evidence="11 12" key="1">
    <citation type="journal article" date="2019" name="Genome Biol. Evol.">
        <title>Insights into the evolution of the New World diploid cottons (Gossypium, subgenus Houzingenia) based on genome sequencing.</title>
        <authorList>
            <person name="Grover C.E."/>
            <person name="Arick M.A. 2nd"/>
            <person name="Thrash A."/>
            <person name="Conover J.L."/>
            <person name="Sanders W.S."/>
            <person name="Peterson D.G."/>
            <person name="Frelichowski J.E."/>
            <person name="Scheffler J.A."/>
            <person name="Scheffler B.E."/>
            <person name="Wendel J.F."/>
        </authorList>
    </citation>
    <scope>NUCLEOTIDE SEQUENCE [LARGE SCALE GENOMIC DNA]</scope>
    <source>
        <strain evidence="11">6</strain>
        <tissue evidence="11">Leaf</tissue>
    </source>
</reference>
<evidence type="ECO:0000256" key="10">
    <source>
        <dbReference type="ARBA" id="ARBA00023180"/>
    </source>
</evidence>
<dbReference type="AlphaFoldDB" id="A0A7J9IQ78"/>
<evidence type="ECO:0000313" key="11">
    <source>
        <dbReference type="EMBL" id="MBA0824261.1"/>
    </source>
</evidence>
<name>A0A7J9IQ78_9ROSI</name>
<evidence type="ECO:0000256" key="6">
    <source>
        <dbReference type="ARBA" id="ARBA00022737"/>
    </source>
</evidence>
<organism evidence="11 12">
    <name type="scientific">Gossypium armourianum</name>
    <dbReference type="NCBI Taxonomy" id="34283"/>
    <lineage>
        <taxon>Eukaryota</taxon>
        <taxon>Viridiplantae</taxon>
        <taxon>Streptophyta</taxon>
        <taxon>Embryophyta</taxon>
        <taxon>Tracheophyta</taxon>
        <taxon>Spermatophyta</taxon>
        <taxon>Magnoliopsida</taxon>
        <taxon>eudicotyledons</taxon>
        <taxon>Gunneridae</taxon>
        <taxon>Pentapetalae</taxon>
        <taxon>rosids</taxon>
        <taxon>malvids</taxon>
        <taxon>Malvales</taxon>
        <taxon>Malvaceae</taxon>
        <taxon>Malvoideae</taxon>
        <taxon>Gossypium</taxon>
    </lineage>
</organism>
<evidence type="ECO:0000256" key="7">
    <source>
        <dbReference type="ARBA" id="ARBA00022989"/>
    </source>
</evidence>
<evidence type="ECO:0000256" key="4">
    <source>
        <dbReference type="ARBA" id="ARBA00022614"/>
    </source>
</evidence>
<keyword evidence="9" id="KW-0675">Receptor</keyword>
<keyword evidence="5" id="KW-0812">Transmembrane</keyword>
<dbReference type="InterPro" id="IPR032675">
    <property type="entry name" value="LRR_dom_sf"/>
</dbReference>
<comment type="subcellular location">
    <subcellularLocation>
        <location evidence="1">Cell membrane</location>
        <topology evidence="1">Single-pass type I membrane protein</topology>
    </subcellularLocation>
</comment>
<keyword evidence="7" id="KW-1133">Transmembrane helix</keyword>
<dbReference type="InterPro" id="IPR001611">
    <property type="entry name" value="Leu-rich_rpt"/>
</dbReference>
<keyword evidence="10" id="KW-0325">Glycoprotein</keyword>
<keyword evidence="4" id="KW-0433">Leucine-rich repeat</keyword>
<sequence length="161" mass="17829">DRDYQDVITITLKGLVLEFGENPHCLQSSPPMTFHATNDFEGPIPQVIGKFKEFCGPNAFTRSIPSFIGNLQQLESLDLSSNNLRSEIPLQLANLNFLSFLNISNNKLVGPIPTSTQLQSFPEASFENNTGLCGPPLKIMCRLPLAKKDSPSYYEIGSIMH</sequence>
<dbReference type="PANTHER" id="PTHR27004">
    <property type="entry name" value="RECEPTOR-LIKE PROTEIN 12 ISOFORM X1"/>
    <property type="match status" value="1"/>
</dbReference>
<feature type="non-terminal residue" evidence="11">
    <location>
        <position position="1"/>
    </location>
</feature>
<dbReference type="Proteomes" id="UP000593575">
    <property type="component" value="Unassembled WGS sequence"/>
</dbReference>
<keyword evidence="12" id="KW-1185">Reference proteome</keyword>
<dbReference type="EMBL" id="JABFAE010000002">
    <property type="protein sequence ID" value="MBA0824261.1"/>
    <property type="molecule type" value="Genomic_DNA"/>
</dbReference>